<dbReference type="Proteomes" id="UP000760494">
    <property type="component" value="Unassembled WGS sequence"/>
</dbReference>
<accession>A0A9Q9UC39</accession>
<organism evidence="2 3">
    <name type="scientific">Fusarium fujikuroi</name>
    <name type="common">Bakanae and foot rot disease fungus</name>
    <name type="synonym">Gibberella fujikuroi</name>
    <dbReference type="NCBI Taxonomy" id="5127"/>
    <lineage>
        <taxon>Eukaryota</taxon>
        <taxon>Fungi</taxon>
        <taxon>Dikarya</taxon>
        <taxon>Ascomycota</taxon>
        <taxon>Pezizomycotina</taxon>
        <taxon>Sordariomycetes</taxon>
        <taxon>Hypocreomycetidae</taxon>
        <taxon>Hypocreales</taxon>
        <taxon>Nectriaceae</taxon>
        <taxon>Fusarium</taxon>
        <taxon>Fusarium fujikuroi species complex</taxon>
    </lineage>
</organism>
<dbReference type="PANTHER" id="PTHR33112:SF10">
    <property type="entry name" value="TOL"/>
    <property type="match status" value="1"/>
</dbReference>
<protein>
    <recommendedName>
        <fullName evidence="1">Heterokaryon incompatibility domain-containing protein</fullName>
    </recommendedName>
</protein>
<dbReference type="AlphaFoldDB" id="A0A9Q9UC39"/>
<name>A0A9Q9UC39_FUSFU</name>
<sequence length="680" mass="76824">MNLCDVCRESFSWTAANKRDPSLPSSKSHHLTQRDWMQAVEQGCNVCTLLHDALPPGVAARLEKLDLETRKNIAWPLEESLDSFLIWIKLAISHESPSVGICLEFNAATKGSEGPFRESTNVILVQLDLDHGSVASPVSLRVSPSSDSRTAWGLMKHWISQCKQKHLDRGLRAGVAGLWYPTRLLDLGHPESTSTPRLIETAFSLPKSPYLTLSHCWGKKQLICATKENLQSLYSGVYNLPQTFQDAVVATRNLGYRYLWIDSLCIVQNDQEDWAREAALMHRVYTEADCNLAAAASRDSSGGLFFRRQGLYGQCVVKSVRGDVIDIFADQDLFLKEVNRSPLQTRAWVYQEWLMSKRTIHFAKSQVFWECDHLCACEVFPDGLPNTIRDDGKAKFAEDLDSAKSLLSRDMKVNTSRIRPDPFQLWSGLVTHYTSRDMTKSNDRLPALSGIAKWLQPHLGNPGYLAGIWNNSDIHRQLAWYTYNTKYPRPQYRAPSWSWASIDGGTFWSNAPAIFTPQSEIIDISTTRGSSDPTGPVTGGHILIKGNMGRVQIIDHESRPVLRREDDVTESYRRYVTFRGFDISGLQFGLYYVLHLGTETIQPRKIYSSSSGEDYFSATYLVLRPVSGQHGAFERCGLVDECYPVDGAHRTLTDKGPRSRQNIPCEEYVEHEGTYRIRIV</sequence>
<reference evidence="2" key="1">
    <citation type="submission" date="2019-05" db="EMBL/GenBank/DDBJ databases">
        <authorList>
            <person name="Piombo E."/>
        </authorList>
    </citation>
    <scope>NUCLEOTIDE SEQUENCE</scope>
    <source>
        <strain evidence="2">C2S</strain>
    </source>
</reference>
<proteinExistence type="predicted"/>
<comment type="caution">
    <text evidence="2">The sequence shown here is derived from an EMBL/GenBank/DDBJ whole genome shotgun (WGS) entry which is preliminary data.</text>
</comment>
<dbReference type="EMBL" id="CABFJX010000372">
    <property type="protein sequence ID" value="VTT74089.1"/>
    <property type="molecule type" value="Genomic_DNA"/>
</dbReference>
<evidence type="ECO:0000313" key="2">
    <source>
        <dbReference type="EMBL" id="VTT74089.1"/>
    </source>
</evidence>
<dbReference type="Pfam" id="PF06985">
    <property type="entry name" value="HET"/>
    <property type="match status" value="1"/>
</dbReference>
<feature type="domain" description="Heterokaryon incompatibility" evidence="1">
    <location>
        <begin position="210"/>
        <end position="352"/>
    </location>
</feature>
<dbReference type="PANTHER" id="PTHR33112">
    <property type="entry name" value="DOMAIN PROTEIN, PUTATIVE-RELATED"/>
    <property type="match status" value="1"/>
</dbReference>
<gene>
    <name evidence="2" type="ORF">C2S_9452</name>
</gene>
<dbReference type="InterPro" id="IPR010730">
    <property type="entry name" value="HET"/>
</dbReference>
<evidence type="ECO:0000259" key="1">
    <source>
        <dbReference type="Pfam" id="PF06985"/>
    </source>
</evidence>
<evidence type="ECO:0000313" key="3">
    <source>
        <dbReference type="Proteomes" id="UP000760494"/>
    </source>
</evidence>